<evidence type="ECO:0000313" key="11">
    <source>
        <dbReference type="Proteomes" id="UP001165085"/>
    </source>
</evidence>
<dbReference type="Gene3D" id="3.40.50.1170">
    <property type="entry name" value="L-asparaginase, N-terminal domain"/>
    <property type="match status" value="1"/>
</dbReference>
<dbReference type="GO" id="GO:0009066">
    <property type="term" value="P:aspartate family amino acid metabolic process"/>
    <property type="evidence" value="ECO:0007669"/>
    <property type="project" value="UniProtKB-ARBA"/>
</dbReference>
<keyword evidence="3" id="KW-0378">Hydrolase</keyword>
<evidence type="ECO:0000256" key="4">
    <source>
        <dbReference type="ARBA" id="ARBA00049366"/>
    </source>
</evidence>
<evidence type="ECO:0000259" key="8">
    <source>
        <dbReference type="Pfam" id="PF00710"/>
    </source>
</evidence>
<sequence length="477" mass="52646">MQRLVSRLSPSVVRLNRAVPSTSILNSSSLPPPALTTDTKRNFTWMPKNARPVSSTPPLPPPTSPPTSSPTSESEDVYPGAISRCQWEGAGPFDSYNLPQHTYLPSHSRKKRVLVLCTGGTLTMAPDSTKDGGLAPVEGALTEWMSNMRELQQDEMPEIKVHEYSPLLDSSDMGPCNWARIAVDISKNYLYFDGFVVLTGTDTMAYTASALSFMLENLGKPVIFTGSQIPLCEAYNDARRNLIMSLIFASRDTVNEVGVFFHDRLLRANRSTKINTDRLLAFDSPNMEPLANIGITIDENEHLFLPQPKGRLRVHSEMDTRLMTVRLVPGFDDSVIKYAVENPDTNMKALVLQLYGAGNMPSNKSSFIQVLEAAREREILVVATTQCLTGSVMLGHYAVGHALKEAGVVSAYDMTVEATCCKLAYLFGREDLTPYEVKRLMGVSLRGEMTMDSQSSSPPFTEKIAGMTFTQNRGRKV</sequence>
<dbReference type="Proteomes" id="UP001165085">
    <property type="component" value="Unassembled WGS sequence"/>
</dbReference>
<dbReference type="FunFam" id="3.40.50.40:FF:000001">
    <property type="entry name" value="L-asparaginase 1"/>
    <property type="match status" value="1"/>
</dbReference>
<dbReference type="InterPro" id="IPR027473">
    <property type="entry name" value="L-asparaginase_C"/>
</dbReference>
<dbReference type="Gene3D" id="3.40.50.40">
    <property type="match status" value="1"/>
</dbReference>
<dbReference type="InterPro" id="IPR036152">
    <property type="entry name" value="Asp/glu_Ase-like_sf"/>
</dbReference>
<comment type="similarity">
    <text evidence="1">Belongs to the asparaginase 1 family.</text>
</comment>
<dbReference type="CDD" id="cd08963">
    <property type="entry name" value="L-asparaginase_I"/>
    <property type="match status" value="1"/>
</dbReference>
<dbReference type="InterPro" id="IPR006034">
    <property type="entry name" value="Asparaginase/glutaminase-like"/>
</dbReference>
<dbReference type="AlphaFoldDB" id="A0A9W7AWP8"/>
<dbReference type="EC" id="3.5.1.1" evidence="2"/>
<protein>
    <recommendedName>
        <fullName evidence="2">asparaginase</fullName>
        <ecNumber evidence="2">3.5.1.1</ecNumber>
    </recommendedName>
</protein>
<evidence type="ECO:0000256" key="2">
    <source>
        <dbReference type="ARBA" id="ARBA00012920"/>
    </source>
</evidence>
<dbReference type="Pfam" id="PF00710">
    <property type="entry name" value="Asparaginase"/>
    <property type="match status" value="1"/>
</dbReference>
<gene>
    <name evidence="10" type="ORF">TrST_g7830</name>
</gene>
<dbReference type="PROSITE" id="PS51732">
    <property type="entry name" value="ASN_GLN_ASE_3"/>
    <property type="match status" value="1"/>
</dbReference>
<evidence type="ECO:0000256" key="5">
    <source>
        <dbReference type="PIRSR" id="PIRSR001220-1"/>
    </source>
</evidence>
<feature type="region of interest" description="Disordered" evidence="7">
    <location>
        <begin position="46"/>
        <end position="78"/>
    </location>
</feature>
<dbReference type="EMBL" id="BRXY01000215">
    <property type="protein sequence ID" value="GMH77941.1"/>
    <property type="molecule type" value="Genomic_DNA"/>
</dbReference>
<accession>A0A9W7AWP8</accession>
<dbReference type="InterPro" id="IPR027474">
    <property type="entry name" value="L-asparaginase_N"/>
</dbReference>
<feature type="binding site" evidence="6">
    <location>
        <begin position="201"/>
        <end position="202"/>
    </location>
    <ligand>
        <name>substrate</name>
    </ligand>
</feature>
<dbReference type="GO" id="GO:0004067">
    <property type="term" value="F:asparaginase activity"/>
    <property type="evidence" value="ECO:0007669"/>
    <property type="project" value="UniProtKB-UniRule"/>
</dbReference>
<feature type="compositionally biased region" description="Pro residues" evidence="7">
    <location>
        <begin position="55"/>
        <end position="68"/>
    </location>
</feature>
<dbReference type="InterPro" id="IPR040919">
    <property type="entry name" value="Asparaginase_C"/>
</dbReference>
<dbReference type="PANTHER" id="PTHR11707:SF28">
    <property type="entry name" value="60 KDA LYSOPHOSPHOLIPASE"/>
    <property type="match status" value="1"/>
</dbReference>
<dbReference type="PRINTS" id="PR00139">
    <property type="entry name" value="ASNGLNASE"/>
</dbReference>
<reference evidence="11" key="1">
    <citation type="journal article" date="2023" name="Commun. Biol.">
        <title>Genome analysis of Parmales, the sister group of diatoms, reveals the evolutionary specialization of diatoms from phago-mixotrophs to photoautotrophs.</title>
        <authorList>
            <person name="Ban H."/>
            <person name="Sato S."/>
            <person name="Yoshikawa S."/>
            <person name="Yamada K."/>
            <person name="Nakamura Y."/>
            <person name="Ichinomiya M."/>
            <person name="Sato N."/>
            <person name="Blanc-Mathieu R."/>
            <person name="Endo H."/>
            <person name="Kuwata A."/>
            <person name="Ogata H."/>
        </authorList>
    </citation>
    <scope>NUCLEOTIDE SEQUENCE [LARGE SCALE GENOMIC DNA]</scope>
    <source>
        <strain evidence="11">NIES 3701</strain>
    </source>
</reference>
<dbReference type="InterPro" id="IPR037152">
    <property type="entry name" value="L-asparaginase_N_sf"/>
</dbReference>
<evidence type="ECO:0000259" key="9">
    <source>
        <dbReference type="Pfam" id="PF17763"/>
    </source>
</evidence>
<evidence type="ECO:0000313" key="10">
    <source>
        <dbReference type="EMBL" id="GMH77941.1"/>
    </source>
</evidence>
<feature type="active site" description="O-isoaspartyl threonine intermediate" evidence="5">
    <location>
        <position position="121"/>
    </location>
</feature>
<dbReference type="SUPFAM" id="SSF53774">
    <property type="entry name" value="Glutaminase/Asparaginase"/>
    <property type="match status" value="1"/>
</dbReference>
<organism evidence="10 11">
    <name type="scientific">Triparma strigata</name>
    <dbReference type="NCBI Taxonomy" id="1606541"/>
    <lineage>
        <taxon>Eukaryota</taxon>
        <taxon>Sar</taxon>
        <taxon>Stramenopiles</taxon>
        <taxon>Ochrophyta</taxon>
        <taxon>Bolidophyceae</taxon>
        <taxon>Parmales</taxon>
        <taxon>Triparmaceae</taxon>
        <taxon>Triparma</taxon>
    </lineage>
</organism>
<feature type="binding site" evidence="6">
    <location>
        <position position="170"/>
    </location>
    <ligand>
        <name>substrate</name>
    </ligand>
</feature>
<dbReference type="FunFam" id="3.40.50.1170:FF:000001">
    <property type="entry name" value="L-asparaginase 2"/>
    <property type="match status" value="1"/>
</dbReference>
<comment type="caution">
    <text evidence="10">The sequence shown here is derived from an EMBL/GenBank/DDBJ whole genome shotgun (WGS) entry which is preliminary data.</text>
</comment>
<evidence type="ECO:0000256" key="3">
    <source>
        <dbReference type="ARBA" id="ARBA00022801"/>
    </source>
</evidence>
<dbReference type="OrthoDB" id="427002at2759"/>
<dbReference type="SFLD" id="SFLDS00057">
    <property type="entry name" value="Glutaminase/Asparaginase"/>
    <property type="match status" value="1"/>
</dbReference>
<feature type="domain" description="Asparaginase/glutaminase C-terminal" evidence="9">
    <location>
        <begin position="324"/>
        <end position="441"/>
    </location>
</feature>
<dbReference type="PIRSF" id="PIRSF500176">
    <property type="entry name" value="L_ASNase"/>
    <property type="match status" value="1"/>
</dbReference>
<dbReference type="Pfam" id="PF17763">
    <property type="entry name" value="Asparaginase_C"/>
    <property type="match status" value="1"/>
</dbReference>
<dbReference type="InterPro" id="IPR006033">
    <property type="entry name" value="AsnA_fam"/>
</dbReference>
<name>A0A9W7AWP8_9STRA</name>
<dbReference type="NCBIfam" id="TIGR00519">
    <property type="entry name" value="asnASE_I"/>
    <property type="match status" value="1"/>
</dbReference>
<evidence type="ECO:0000256" key="1">
    <source>
        <dbReference type="ARBA" id="ARBA00010518"/>
    </source>
</evidence>
<dbReference type="PIRSF" id="PIRSF001220">
    <property type="entry name" value="L-ASNase_gatD"/>
    <property type="match status" value="1"/>
</dbReference>
<proteinExistence type="inferred from homology"/>
<evidence type="ECO:0000256" key="6">
    <source>
        <dbReference type="PIRSR" id="PIRSR001220-2"/>
    </source>
</evidence>
<dbReference type="PANTHER" id="PTHR11707">
    <property type="entry name" value="L-ASPARAGINASE"/>
    <property type="match status" value="1"/>
</dbReference>
<feature type="domain" description="L-asparaginase N-terminal" evidence="8">
    <location>
        <begin position="112"/>
        <end position="298"/>
    </location>
</feature>
<comment type="catalytic activity">
    <reaction evidence="4">
        <text>L-asparagine + H2O = L-aspartate + NH4(+)</text>
        <dbReference type="Rhea" id="RHEA:21016"/>
        <dbReference type="ChEBI" id="CHEBI:15377"/>
        <dbReference type="ChEBI" id="CHEBI:28938"/>
        <dbReference type="ChEBI" id="CHEBI:29991"/>
        <dbReference type="ChEBI" id="CHEBI:58048"/>
        <dbReference type="EC" id="3.5.1.1"/>
    </reaction>
</comment>
<evidence type="ECO:0000256" key="7">
    <source>
        <dbReference type="SAM" id="MobiDB-lite"/>
    </source>
</evidence>
<keyword evidence="11" id="KW-1185">Reference proteome</keyword>
<dbReference type="InterPro" id="IPR041725">
    <property type="entry name" value="L-asparaginase_I"/>
</dbReference>
<dbReference type="SMART" id="SM00870">
    <property type="entry name" value="Asparaginase"/>
    <property type="match status" value="1"/>
</dbReference>